<comment type="caution">
    <text evidence="1">The sequence shown here is derived from an EMBL/GenBank/DDBJ whole genome shotgun (WGS) entry which is preliminary data.</text>
</comment>
<evidence type="ECO:0000313" key="2">
    <source>
        <dbReference type="Proteomes" id="UP001064048"/>
    </source>
</evidence>
<gene>
    <name evidence="1" type="ORF">MSG28_014782</name>
</gene>
<keyword evidence="2" id="KW-1185">Reference proteome</keyword>
<protein>
    <submittedName>
        <fullName evidence="1">Uncharacterized protein</fullName>
    </submittedName>
</protein>
<proteinExistence type="predicted"/>
<name>A0ACC0JSY8_CHOFU</name>
<dbReference type="Proteomes" id="UP001064048">
    <property type="component" value="Chromosome 26"/>
</dbReference>
<accession>A0ACC0JSY8</accession>
<reference evidence="1 2" key="1">
    <citation type="journal article" date="2022" name="Genome Biol. Evol.">
        <title>The Spruce Budworm Genome: Reconstructing the Evolutionary History of Antifreeze Proteins.</title>
        <authorList>
            <person name="Beliveau C."/>
            <person name="Gagne P."/>
            <person name="Picq S."/>
            <person name="Vernygora O."/>
            <person name="Keeling C.I."/>
            <person name="Pinkney K."/>
            <person name="Doucet D."/>
            <person name="Wen F."/>
            <person name="Johnston J.S."/>
            <person name="Maaroufi H."/>
            <person name="Boyle B."/>
            <person name="Laroche J."/>
            <person name="Dewar K."/>
            <person name="Juretic N."/>
            <person name="Blackburn G."/>
            <person name="Nisole A."/>
            <person name="Brunet B."/>
            <person name="Brandao M."/>
            <person name="Lumley L."/>
            <person name="Duan J."/>
            <person name="Quan G."/>
            <person name="Lucarotti C.J."/>
            <person name="Roe A.D."/>
            <person name="Sperling F.A.H."/>
            <person name="Levesque R.C."/>
            <person name="Cusson M."/>
        </authorList>
    </citation>
    <scope>NUCLEOTIDE SEQUENCE [LARGE SCALE GENOMIC DNA]</scope>
    <source>
        <strain evidence="1">Glfc:IPQL:Cfum</strain>
    </source>
</reference>
<dbReference type="EMBL" id="CM046126">
    <property type="protein sequence ID" value="KAI8427170.1"/>
    <property type="molecule type" value="Genomic_DNA"/>
</dbReference>
<evidence type="ECO:0000313" key="1">
    <source>
        <dbReference type="EMBL" id="KAI8427170.1"/>
    </source>
</evidence>
<organism evidence="1 2">
    <name type="scientific">Choristoneura fumiferana</name>
    <name type="common">Spruce budworm moth</name>
    <name type="synonym">Archips fumiferana</name>
    <dbReference type="NCBI Taxonomy" id="7141"/>
    <lineage>
        <taxon>Eukaryota</taxon>
        <taxon>Metazoa</taxon>
        <taxon>Ecdysozoa</taxon>
        <taxon>Arthropoda</taxon>
        <taxon>Hexapoda</taxon>
        <taxon>Insecta</taxon>
        <taxon>Pterygota</taxon>
        <taxon>Neoptera</taxon>
        <taxon>Endopterygota</taxon>
        <taxon>Lepidoptera</taxon>
        <taxon>Glossata</taxon>
        <taxon>Ditrysia</taxon>
        <taxon>Tortricoidea</taxon>
        <taxon>Tortricidae</taxon>
        <taxon>Tortricinae</taxon>
        <taxon>Choristoneura</taxon>
    </lineage>
</organism>
<sequence length="273" mass="30344">MTNCKPVPTPIVKNMQKVTTSENKEKFPYREAVGALSYLMVGTRPDIAYAVGVVSRTLQNPTDGDIIRVKRILRYIQGTKEYGITYKGNNKPITMYTDADLGGDPTTGRSTSGMVCLFSSGAISWRSLRQRTVALSSSEAEIVAASEATRELLWLKHIIEDVAMNVQTVELLIDSESALKLSKNPIERHHQTKHMHVQRRHFFLRECLMQDTNNLIAKKVSSEQNVADMMTKPLYKPRLLVLMEPLGMRNSKGGTGAKPPGGAVPPAIKKSQF</sequence>